<organism evidence="1 2">
    <name type="scientific">Globodera pallida</name>
    <name type="common">Potato cyst nematode worm</name>
    <name type="synonym">Heterodera pallida</name>
    <dbReference type="NCBI Taxonomy" id="36090"/>
    <lineage>
        <taxon>Eukaryota</taxon>
        <taxon>Metazoa</taxon>
        <taxon>Ecdysozoa</taxon>
        <taxon>Nematoda</taxon>
        <taxon>Chromadorea</taxon>
        <taxon>Rhabditida</taxon>
        <taxon>Tylenchina</taxon>
        <taxon>Tylenchomorpha</taxon>
        <taxon>Tylenchoidea</taxon>
        <taxon>Heteroderidae</taxon>
        <taxon>Heteroderinae</taxon>
        <taxon>Globodera</taxon>
    </lineage>
</organism>
<evidence type="ECO:0000313" key="1">
    <source>
        <dbReference type="Proteomes" id="UP000050741"/>
    </source>
</evidence>
<name>A0A183CGX6_GLOPA</name>
<proteinExistence type="predicted"/>
<protein>
    <submittedName>
        <fullName evidence="2">Outer membrane protein</fullName>
    </submittedName>
</protein>
<evidence type="ECO:0000313" key="2">
    <source>
        <dbReference type="WBParaSite" id="GPLIN_001213100"/>
    </source>
</evidence>
<accession>A0A183CGX6</accession>
<sequence>MKRPFVLPRKTKCLWKFFVVKSFFVMISPLIDLANLNFQIGFNPKYAKINGTEAQILGDKEQYKYIVYKKYFKKDSAEPETSSSENQLVNKFATLLGKKKTKPTHF</sequence>
<dbReference type="WBParaSite" id="GPLIN_001213100">
    <property type="protein sequence ID" value="GPLIN_001213100"/>
    <property type="gene ID" value="GPLIN_001213100"/>
</dbReference>
<dbReference type="Proteomes" id="UP000050741">
    <property type="component" value="Unassembled WGS sequence"/>
</dbReference>
<reference evidence="1" key="2">
    <citation type="submission" date="2014-05" db="EMBL/GenBank/DDBJ databases">
        <title>The genome and life-stage specific transcriptomes of Globodera pallida elucidate key aspects of plant parasitism by a cyst nematode.</title>
        <authorList>
            <person name="Cotton J.A."/>
            <person name="Lilley C.J."/>
            <person name="Jones L.M."/>
            <person name="Kikuchi T."/>
            <person name="Reid A.J."/>
            <person name="Thorpe P."/>
            <person name="Tsai I.J."/>
            <person name="Beasley H."/>
            <person name="Blok V."/>
            <person name="Cock P.J.A."/>
            <person name="Van den Akker S.E."/>
            <person name="Holroyd N."/>
            <person name="Hunt M."/>
            <person name="Mantelin S."/>
            <person name="Naghra H."/>
            <person name="Pain A."/>
            <person name="Palomares-Rius J.E."/>
            <person name="Zarowiecki M."/>
            <person name="Berriman M."/>
            <person name="Jones J.T."/>
            <person name="Urwin P.E."/>
        </authorList>
    </citation>
    <scope>NUCLEOTIDE SEQUENCE [LARGE SCALE GENOMIC DNA]</scope>
    <source>
        <strain evidence="1">Lindley</strain>
    </source>
</reference>
<keyword evidence="1" id="KW-1185">Reference proteome</keyword>
<reference evidence="2" key="3">
    <citation type="submission" date="2016-06" db="UniProtKB">
        <authorList>
            <consortium name="WormBaseParasite"/>
        </authorList>
    </citation>
    <scope>IDENTIFICATION</scope>
</reference>
<reference evidence="1" key="1">
    <citation type="submission" date="2013-12" db="EMBL/GenBank/DDBJ databases">
        <authorList>
            <person name="Aslett M."/>
        </authorList>
    </citation>
    <scope>NUCLEOTIDE SEQUENCE [LARGE SCALE GENOMIC DNA]</scope>
    <source>
        <strain evidence="1">Lindley</strain>
    </source>
</reference>
<dbReference type="AlphaFoldDB" id="A0A183CGX6"/>